<dbReference type="KEGG" id="mee:DA075_17930"/>
<reference evidence="1 2" key="1">
    <citation type="submission" date="2018-04" db="EMBL/GenBank/DDBJ databases">
        <title>Methylobacterium sp. PR1016A genome.</title>
        <authorList>
            <person name="Park W."/>
        </authorList>
    </citation>
    <scope>NUCLEOTIDE SEQUENCE [LARGE SCALE GENOMIC DNA]</scope>
    <source>
        <strain evidence="1 2">PR1016A</strain>
    </source>
</reference>
<sequence length="78" mass="8590">MINARKRFVDAIIAEIVEQEGMARELAEFADLMEGDGHHATAETLWGMSRRRRVKGIELRGNLAALAIADHEATEGGD</sequence>
<dbReference type="Proteomes" id="UP000244755">
    <property type="component" value="Chromosome 1"/>
</dbReference>
<dbReference type="OrthoDB" id="7999401at2"/>
<organism evidence="1 2">
    <name type="scientific">Methylobacterium currus</name>
    <dbReference type="NCBI Taxonomy" id="2051553"/>
    <lineage>
        <taxon>Bacteria</taxon>
        <taxon>Pseudomonadati</taxon>
        <taxon>Pseudomonadota</taxon>
        <taxon>Alphaproteobacteria</taxon>
        <taxon>Hyphomicrobiales</taxon>
        <taxon>Methylobacteriaceae</taxon>
        <taxon>Methylobacterium</taxon>
    </lineage>
</organism>
<keyword evidence="2" id="KW-1185">Reference proteome</keyword>
<accession>A0A2R4WM15</accession>
<proteinExistence type="predicted"/>
<name>A0A2R4WM15_9HYPH</name>
<evidence type="ECO:0000313" key="2">
    <source>
        <dbReference type="Proteomes" id="UP000244755"/>
    </source>
</evidence>
<gene>
    <name evidence="1" type="ORF">DA075_17930</name>
</gene>
<protein>
    <submittedName>
        <fullName evidence="1">Uncharacterized protein</fullName>
    </submittedName>
</protein>
<evidence type="ECO:0000313" key="1">
    <source>
        <dbReference type="EMBL" id="AWB22556.1"/>
    </source>
</evidence>
<dbReference type="RefSeq" id="WP_099954366.1">
    <property type="nucleotide sequence ID" value="NZ_CP028843.1"/>
</dbReference>
<dbReference type="EMBL" id="CP028843">
    <property type="protein sequence ID" value="AWB22556.1"/>
    <property type="molecule type" value="Genomic_DNA"/>
</dbReference>
<dbReference type="AlphaFoldDB" id="A0A2R4WM15"/>